<dbReference type="Gene3D" id="1.25.40.20">
    <property type="entry name" value="Ankyrin repeat-containing domain"/>
    <property type="match status" value="1"/>
</dbReference>
<dbReference type="InterPro" id="IPR052050">
    <property type="entry name" value="SecEffector_AnkRepeat"/>
</dbReference>
<reference evidence="1" key="1">
    <citation type="submission" date="2018-03" db="EMBL/GenBank/DDBJ databases">
        <authorList>
            <consortium name="Urmite Genomes"/>
        </authorList>
    </citation>
    <scope>NUCLEOTIDE SEQUENCE [LARGE SCALE GENOMIC DNA]</scope>
    <source>
        <strain evidence="1">IHUMI-S29</strain>
    </source>
</reference>
<dbReference type="SUPFAM" id="SSF140860">
    <property type="entry name" value="Pseudo ankyrin repeat-like"/>
    <property type="match status" value="1"/>
</dbReference>
<sequence>MNPVLETIFSFSGGYNLRNRQVCSEFRSMIAEVSPLLYFDSLCADGRLPKHIQADEEWATMALERGYLHILQWSIHCYKGKNLCEQAAKLGHLEILKWARSQNYPWGPNVCSKAALHGYLEVLKWARENGCKWNKSVILNASIKNDLEILQWTIANGGEWHNICMIHIIRNGNMKTLQWAVANGGFTNVKFYVKRCFT</sequence>
<organism evidence="1">
    <name type="scientific">Cedratvirus Zaza IHUMI</name>
    <dbReference type="NCBI Taxonomy" id="2126979"/>
    <lineage>
        <taxon>Viruses</taxon>
        <taxon>Pithoviruses</taxon>
    </lineage>
</organism>
<protein>
    <submittedName>
        <fullName evidence="1">Ankyrin repeat-containing protein</fullName>
    </submittedName>
</protein>
<dbReference type="PANTHER" id="PTHR46586">
    <property type="entry name" value="ANKYRIN REPEAT-CONTAINING PROTEIN"/>
    <property type="match status" value="1"/>
</dbReference>
<dbReference type="InterPro" id="IPR036770">
    <property type="entry name" value="Ankyrin_rpt-contain_sf"/>
</dbReference>
<dbReference type="EMBL" id="LT994652">
    <property type="protein sequence ID" value="SPN79573.1"/>
    <property type="molecule type" value="Genomic_DNA"/>
</dbReference>
<dbReference type="PANTHER" id="PTHR46586:SF3">
    <property type="entry name" value="ANKYRIN REPEAT-CONTAINING PROTEIN"/>
    <property type="match status" value="1"/>
</dbReference>
<name>A0A2R8FF12_9VIRU</name>
<dbReference type="Proteomes" id="UP000270547">
    <property type="component" value="Segment"/>
</dbReference>
<accession>A0A2R8FF12</accession>
<evidence type="ECO:0000313" key="1">
    <source>
        <dbReference type="EMBL" id="SPN79573.1"/>
    </source>
</evidence>
<gene>
    <name evidence="1" type="ORF">ZAZAV_374</name>
</gene>
<proteinExistence type="predicted"/>